<feature type="signal peptide" evidence="1">
    <location>
        <begin position="1"/>
        <end position="23"/>
    </location>
</feature>
<protein>
    <submittedName>
        <fullName evidence="2">Uncharacterized protein</fullName>
    </submittedName>
</protein>
<sequence>MSATTVMFLAVLIILSTVQSSEARGLEPVSYPNLDQRYFNGDYLDGYPVWRRLEHFSRAVRRGGKPTFIRFG</sequence>
<keyword evidence="1" id="KW-0732">Signal</keyword>
<proteinExistence type="predicted"/>
<evidence type="ECO:0000313" key="2">
    <source>
        <dbReference type="EMBL" id="MFH4975311.1"/>
    </source>
</evidence>
<gene>
    <name evidence="2" type="ORF">AB6A40_002020</name>
</gene>
<reference evidence="2 3" key="1">
    <citation type="submission" date="2024-08" db="EMBL/GenBank/DDBJ databases">
        <title>Gnathostoma spinigerum genome.</title>
        <authorList>
            <person name="Gonzalez-Bertolin B."/>
            <person name="Monzon S."/>
            <person name="Zaballos A."/>
            <person name="Jimenez P."/>
            <person name="Dekumyoy P."/>
            <person name="Varona S."/>
            <person name="Cuesta I."/>
            <person name="Sumanam S."/>
            <person name="Adisakwattana P."/>
            <person name="Gasser R.B."/>
            <person name="Hernandez-Gonzalez A."/>
            <person name="Young N.D."/>
            <person name="Perteguer M.J."/>
        </authorList>
    </citation>
    <scope>NUCLEOTIDE SEQUENCE [LARGE SCALE GENOMIC DNA]</scope>
    <source>
        <strain evidence="2">AL3</strain>
        <tissue evidence="2">Liver</tissue>
    </source>
</reference>
<dbReference type="EMBL" id="JBGFUD010000833">
    <property type="protein sequence ID" value="MFH4975311.1"/>
    <property type="molecule type" value="Genomic_DNA"/>
</dbReference>
<dbReference type="Proteomes" id="UP001608902">
    <property type="component" value="Unassembled WGS sequence"/>
</dbReference>
<comment type="caution">
    <text evidence="2">The sequence shown here is derived from an EMBL/GenBank/DDBJ whole genome shotgun (WGS) entry which is preliminary data.</text>
</comment>
<evidence type="ECO:0000313" key="3">
    <source>
        <dbReference type="Proteomes" id="UP001608902"/>
    </source>
</evidence>
<accession>A0ABD6ED63</accession>
<evidence type="ECO:0000256" key="1">
    <source>
        <dbReference type="SAM" id="SignalP"/>
    </source>
</evidence>
<organism evidence="2 3">
    <name type="scientific">Gnathostoma spinigerum</name>
    <dbReference type="NCBI Taxonomy" id="75299"/>
    <lineage>
        <taxon>Eukaryota</taxon>
        <taxon>Metazoa</taxon>
        <taxon>Ecdysozoa</taxon>
        <taxon>Nematoda</taxon>
        <taxon>Chromadorea</taxon>
        <taxon>Rhabditida</taxon>
        <taxon>Spirurina</taxon>
        <taxon>Gnathostomatomorpha</taxon>
        <taxon>Gnathostomatoidea</taxon>
        <taxon>Gnathostomatidae</taxon>
        <taxon>Gnathostoma</taxon>
    </lineage>
</organism>
<dbReference type="AlphaFoldDB" id="A0ABD6ED63"/>
<name>A0ABD6ED63_9BILA</name>
<keyword evidence="3" id="KW-1185">Reference proteome</keyword>
<feature type="chain" id="PRO_5044844975" evidence="1">
    <location>
        <begin position="24"/>
        <end position="72"/>
    </location>
</feature>